<dbReference type="OrthoDB" id="187171at2759"/>
<sequence length="300" mass="33687">MPSGSGWDLRSPHATSAHRAFWGSPTSNVNFCEEDYVITHYIAEFFNTLTSLAYIAYGIHGIRRFKRHDIRLLSTPNLSYWALIGVGLFSGLYHTTLKYHTQMSDELSMHLAIGTILLQLFTFQEPPPIQRRNAAVILGVIVPFVIYHCVTDEFVLHVALFFCMSWIVGFRARYIIRTKITDPAHRKELSGLLNTATVTALSAYGIWNIDVHFCPQLVRAKQFVGFPASVFLELHGYWHIMTAIAAYSFMAVIEFLLSPDDVPSHGVGFAWPAKSILQSLVPQKAQKGANGYVNGHAKVN</sequence>
<comment type="similarity">
    <text evidence="2">Belongs to the alkaline ceramidase family.</text>
</comment>
<comment type="caution">
    <text evidence="10">The sequence shown here is derived from an EMBL/GenBank/DDBJ whole genome shotgun (WGS) entry which is preliminary data.</text>
</comment>
<keyword evidence="8" id="KW-0862">Zinc</keyword>
<dbReference type="Proteomes" id="UP001138500">
    <property type="component" value="Unassembled WGS sequence"/>
</dbReference>
<evidence type="ECO:0000256" key="9">
    <source>
        <dbReference type="SAM" id="Phobius"/>
    </source>
</evidence>
<keyword evidence="7" id="KW-0479">Metal-binding</keyword>
<evidence type="ECO:0000256" key="4">
    <source>
        <dbReference type="ARBA" id="ARBA00022801"/>
    </source>
</evidence>
<accession>A0A9W7SYF6</accession>
<comment type="cofactor">
    <cofactor evidence="8">
        <name>Zn(2+)</name>
        <dbReference type="ChEBI" id="CHEBI:29105"/>
    </cofactor>
</comment>
<keyword evidence="4" id="KW-0378">Hydrolase</keyword>
<dbReference type="GO" id="GO:0046513">
    <property type="term" value="P:ceramide biosynthetic process"/>
    <property type="evidence" value="ECO:0007669"/>
    <property type="project" value="TreeGrafter"/>
</dbReference>
<dbReference type="GO" id="GO:0046514">
    <property type="term" value="P:ceramide catabolic process"/>
    <property type="evidence" value="ECO:0007669"/>
    <property type="project" value="TreeGrafter"/>
</dbReference>
<dbReference type="PANTHER" id="PTHR46187:SF1">
    <property type="entry name" value="ALKALINE PHYTOCERAMIDASE"/>
    <property type="match status" value="1"/>
</dbReference>
<keyword evidence="11" id="KW-1185">Reference proteome</keyword>
<feature type="binding site" evidence="7">
    <location>
        <position position="44"/>
    </location>
    <ligand>
        <name>Ca(2+)</name>
        <dbReference type="ChEBI" id="CHEBI:29108"/>
    </ligand>
</feature>
<evidence type="ECO:0000313" key="11">
    <source>
        <dbReference type="Proteomes" id="UP001138500"/>
    </source>
</evidence>
<feature type="binding site" evidence="8">
    <location>
        <position position="235"/>
    </location>
    <ligand>
        <name>Zn(2+)</name>
        <dbReference type="ChEBI" id="CHEBI:29105"/>
        <note>catalytic</note>
    </ligand>
</feature>
<evidence type="ECO:0000256" key="3">
    <source>
        <dbReference type="ARBA" id="ARBA00022692"/>
    </source>
</evidence>
<feature type="transmembrane region" description="Helical" evidence="9">
    <location>
        <begin position="236"/>
        <end position="257"/>
    </location>
</feature>
<keyword evidence="3 9" id="KW-0812">Transmembrane</keyword>
<feature type="transmembrane region" description="Helical" evidence="9">
    <location>
        <begin position="107"/>
        <end position="123"/>
    </location>
</feature>
<feature type="binding site" evidence="8">
    <location>
        <position position="94"/>
    </location>
    <ligand>
        <name>Zn(2+)</name>
        <dbReference type="ChEBI" id="CHEBI:29105"/>
        <note>catalytic</note>
    </ligand>
</feature>
<evidence type="ECO:0000256" key="2">
    <source>
        <dbReference type="ARBA" id="ARBA00009780"/>
    </source>
</evidence>
<keyword evidence="6 9" id="KW-0472">Membrane</keyword>
<dbReference type="GO" id="GO:0005789">
    <property type="term" value="C:endoplasmic reticulum membrane"/>
    <property type="evidence" value="ECO:0007669"/>
    <property type="project" value="TreeGrafter"/>
</dbReference>
<feature type="transmembrane region" description="Helical" evidence="9">
    <location>
        <begin position="188"/>
        <end position="207"/>
    </location>
</feature>
<organism evidence="10 11">
    <name type="scientific">Teratosphaeria destructans</name>
    <dbReference type="NCBI Taxonomy" id="418781"/>
    <lineage>
        <taxon>Eukaryota</taxon>
        <taxon>Fungi</taxon>
        <taxon>Dikarya</taxon>
        <taxon>Ascomycota</taxon>
        <taxon>Pezizomycotina</taxon>
        <taxon>Dothideomycetes</taxon>
        <taxon>Dothideomycetidae</taxon>
        <taxon>Mycosphaerellales</taxon>
        <taxon>Teratosphaeriaceae</taxon>
        <taxon>Teratosphaeria</taxon>
    </lineage>
</organism>
<reference evidence="10 11" key="2">
    <citation type="journal article" date="2021" name="Curr. Genet.">
        <title>Genetic response to nitrogen starvation in the aggressive Eucalyptus foliar pathogen Teratosphaeria destructans.</title>
        <authorList>
            <person name="Havenga M."/>
            <person name="Wingfield B.D."/>
            <person name="Wingfield M.J."/>
            <person name="Dreyer L.L."/>
            <person name="Roets F."/>
            <person name="Aylward J."/>
        </authorList>
    </citation>
    <scope>NUCLEOTIDE SEQUENCE [LARGE SCALE GENOMIC DNA]</scope>
    <source>
        <strain evidence="10">CMW44962</strain>
    </source>
</reference>
<evidence type="ECO:0000313" key="10">
    <source>
        <dbReference type="EMBL" id="KAH9840445.1"/>
    </source>
</evidence>
<evidence type="ECO:0000256" key="5">
    <source>
        <dbReference type="ARBA" id="ARBA00022989"/>
    </source>
</evidence>
<feature type="binding site" evidence="8">
    <location>
        <position position="239"/>
    </location>
    <ligand>
        <name>Zn(2+)</name>
        <dbReference type="ChEBI" id="CHEBI:29105"/>
        <note>catalytic</note>
    </ligand>
</feature>
<dbReference type="PANTHER" id="PTHR46187">
    <property type="entry name" value="ALKALINE CERAMIDASE 3"/>
    <property type="match status" value="1"/>
</dbReference>
<feature type="transmembrane region" description="Helical" evidence="9">
    <location>
        <begin position="78"/>
        <end position="95"/>
    </location>
</feature>
<name>A0A9W7SYF6_9PEZI</name>
<keyword evidence="7" id="KW-0106">Calcium</keyword>
<dbReference type="AlphaFoldDB" id="A0A9W7SYF6"/>
<keyword evidence="5 9" id="KW-1133">Transmembrane helix</keyword>
<proteinExistence type="inferred from homology"/>
<reference evidence="10 11" key="1">
    <citation type="journal article" date="2018" name="IMA Fungus">
        <title>IMA Genome-F 10: Nine draft genome sequences of Claviceps purpurea s.lat., including C. arundinis, C. humidiphila, and C. cf. spartinae, pseudomolecules for the pitch canker pathogen Fusarium circinatum, draft genome of Davidsoniella eucalypti, Grosmannia galeiformis, Quambalaria eucalypti, and Teratosphaeria destructans.</title>
        <authorList>
            <person name="Wingfield B.D."/>
            <person name="Liu M."/>
            <person name="Nguyen H.D."/>
            <person name="Lane F.A."/>
            <person name="Morgan S.W."/>
            <person name="De Vos L."/>
            <person name="Wilken P.M."/>
            <person name="Duong T.A."/>
            <person name="Aylward J."/>
            <person name="Coetzee M.P."/>
            <person name="Dadej K."/>
            <person name="De Beer Z.W."/>
            <person name="Findlay W."/>
            <person name="Havenga M."/>
            <person name="Kolarik M."/>
            <person name="Menzies J.G."/>
            <person name="Naidoo K."/>
            <person name="Pochopski O."/>
            <person name="Shoukouhi P."/>
            <person name="Santana Q.C."/>
            <person name="Seifert K.A."/>
            <person name="Soal N."/>
            <person name="Steenkamp E.T."/>
            <person name="Tatham C.T."/>
            <person name="van der Nest M.A."/>
            <person name="Wingfield M.J."/>
        </authorList>
    </citation>
    <scope>NUCLEOTIDE SEQUENCE [LARGE SCALE GENOMIC DNA]</scope>
    <source>
        <strain evidence="10">CMW44962</strain>
    </source>
</reference>
<evidence type="ECO:0000256" key="6">
    <source>
        <dbReference type="ARBA" id="ARBA00023136"/>
    </source>
</evidence>
<evidence type="ECO:0000256" key="8">
    <source>
        <dbReference type="PIRSR" id="PIRSR608901-2"/>
    </source>
</evidence>
<evidence type="ECO:0000256" key="1">
    <source>
        <dbReference type="ARBA" id="ARBA00004141"/>
    </source>
</evidence>
<dbReference type="GO" id="GO:0046872">
    <property type="term" value="F:metal ion binding"/>
    <property type="evidence" value="ECO:0007669"/>
    <property type="project" value="UniProtKB-KW"/>
</dbReference>
<comment type="subcellular location">
    <subcellularLocation>
        <location evidence="1">Membrane</location>
        <topology evidence="1">Multi-pass membrane protein</topology>
    </subcellularLocation>
</comment>
<feature type="binding site" evidence="7">
    <location>
        <position position="33"/>
    </location>
    <ligand>
        <name>Ca(2+)</name>
        <dbReference type="ChEBI" id="CHEBI:29108"/>
    </ligand>
</feature>
<dbReference type="EMBL" id="RIBY02000557">
    <property type="protein sequence ID" value="KAH9840445.1"/>
    <property type="molecule type" value="Genomic_DNA"/>
</dbReference>
<dbReference type="InterPro" id="IPR008901">
    <property type="entry name" value="ACER"/>
</dbReference>
<feature type="transmembrane region" description="Helical" evidence="9">
    <location>
        <begin position="38"/>
        <end position="57"/>
    </location>
</feature>
<evidence type="ECO:0000256" key="7">
    <source>
        <dbReference type="PIRSR" id="PIRSR608901-1"/>
    </source>
</evidence>
<feature type="transmembrane region" description="Helical" evidence="9">
    <location>
        <begin position="154"/>
        <end position="176"/>
    </location>
</feature>
<gene>
    <name evidence="10" type="ORF">Tdes44962_MAKER01645</name>
</gene>
<protein>
    <submittedName>
        <fullName evidence="10">Alkaline ceramidase family protein</fullName>
    </submittedName>
</protein>
<dbReference type="Pfam" id="PF05875">
    <property type="entry name" value="Ceramidase"/>
    <property type="match status" value="1"/>
</dbReference>
<feature type="transmembrane region" description="Helical" evidence="9">
    <location>
        <begin position="132"/>
        <end position="148"/>
    </location>
</feature>
<dbReference type="GO" id="GO:0016811">
    <property type="term" value="F:hydrolase activity, acting on carbon-nitrogen (but not peptide) bonds, in linear amides"/>
    <property type="evidence" value="ECO:0007669"/>
    <property type="project" value="InterPro"/>
</dbReference>